<sequence>MPRIYELPAGSANPKQMMANKMDMELNGVTQWFDTQTGLLDQQQMEPDQYKTAYAKLQRQAMNQRVATQAKHEAAAQQIKNMQKLVESGMLSPEQMQSTMLVMAGVPIEHVRKMFAQAQRQKPSTRLNELNSMGKKLVGFRQQFEDHRQDYFGYKGVYYTDPTGKKRKATETEVQAFDATATQVAALDREKQQIFATLTPLEQYSVAGSRAVERFGMGREHRGGGAFGGGIRMAEPAPKKQSTAAELRKAGTHEAYEQGKKLGYWE</sequence>
<accession>A0A0F9ELV1</accession>
<dbReference type="EMBL" id="LAZR01024445">
    <property type="protein sequence ID" value="KKL75108.1"/>
    <property type="molecule type" value="Genomic_DNA"/>
</dbReference>
<protein>
    <submittedName>
        <fullName evidence="2">Uncharacterized protein</fullName>
    </submittedName>
</protein>
<dbReference type="AlphaFoldDB" id="A0A0F9ELV1"/>
<organism evidence="2">
    <name type="scientific">marine sediment metagenome</name>
    <dbReference type="NCBI Taxonomy" id="412755"/>
    <lineage>
        <taxon>unclassified sequences</taxon>
        <taxon>metagenomes</taxon>
        <taxon>ecological metagenomes</taxon>
    </lineage>
</organism>
<reference evidence="2" key="1">
    <citation type="journal article" date="2015" name="Nature">
        <title>Complex archaea that bridge the gap between prokaryotes and eukaryotes.</title>
        <authorList>
            <person name="Spang A."/>
            <person name="Saw J.H."/>
            <person name="Jorgensen S.L."/>
            <person name="Zaremba-Niedzwiedzka K."/>
            <person name="Martijn J."/>
            <person name="Lind A.E."/>
            <person name="van Eijk R."/>
            <person name="Schleper C."/>
            <person name="Guy L."/>
            <person name="Ettema T.J."/>
        </authorList>
    </citation>
    <scope>NUCLEOTIDE SEQUENCE</scope>
</reference>
<feature type="compositionally biased region" description="Basic and acidic residues" evidence="1">
    <location>
        <begin position="246"/>
        <end position="260"/>
    </location>
</feature>
<evidence type="ECO:0000256" key="1">
    <source>
        <dbReference type="SAM" id="MobiDB-lite"/>
    </source>
</evidence>
<proteinExistence type="predicted"/>
<comment type="caution">
    <text evidence="2">The sequence shown here is derived from an EMBL/GenBank/DDBJ whole genome shotgun (WGS) entry which is preliminary data.</text>
</comment>
<feature type="region of interest" description="Disordered" evidence="1">
    <location>
        <begin position="226"/>
        <end position="266"/>
    </location>
</feature>
<evidence type="ECO:0000313" key="2">
    <source>
        <dbReference type="EMBL" id="KKL75108.1"/>
    </source>
</evidence>
<gene>
    <name evidence="2" type="ORF">LCGC14_2058190</name>
</gene>
<name>A0A0F9ELV1_9ZZZZ</name>